<accession>J8BMT8</accession>
<feature type="region of interest" description="Disordered" evidence="1">
    <location>
        <begin position="1"/>
        <end position="22"/>
    </location>
</feature>
<dbReference type="EMBL" id="AHEN01000044">
    <property type="protein sequence ID" value="EJQ95198.1"/>
    <property type="molecule type" value="Genomic_DNA"/>
</dbReference>
<reference evidence="2 3" key="1">
    <citation type="submission" date="2012-04" db="EMBL/GenBank/DDBJ databases">
        <title>The Genome Sequence of Bacillus cereus MC67.</title>
        <authorList>
            <consortium name="The Broad Institute Genome Sequencing Platform"/>
            <consortium name="The Broad Institute Genome Sequencing Center for Infectious Disease"/>
            <person name="Feldgarden M."/>
            <person name="Van der Auwera G.A."/>
            <person name="Mahillon J."/>
            <person name="Duprez V."/>
            <person name="Timmery S."/>
            <person name="Mattelet C."/>
            <person name="Dierick K."/>
            <person name="Sun M."/>
            <person name="Yu Z."/>
            <person name="Zhu L."/>
            <person name="Hu X."/>
            <person name="Shank E.B."/>
            <person name="Swiecicka I."/>
            <person name="Hansen B.M."/>
            <person name="Andrup L."/>
            <person name="Young S.K."/>
            <person name="Zeng Q."/>
            <person name="Gargeya S."/>
            <person name="Fitzgerald M."/>
            <person name="Haas B."/>
            <person name="Abouelleil A."/>
            <person name="Alvarado L."/>
            <person name="Arachchi H.M."/>
            <person name="Berlin A."/>
            <person name="Chapman S.B."/>
            <person name="Goldberg J."/>
            <person name="Griggs A."/>
            <person name="Gujja S."/>
            <person name="Hansen M."/>
            <person name="Howarth C."/>
            <person name="Imamovic A."/>
            <person name="Larimer J."/>
            <person name="McCowen C."/>
            <person name="Montmayeur A."/>
            <person name="Murphy C."/>
            <person name="Neiman D."/>
            <person name="Pearson M."/>
            <person name="Priest M."/>
            <person name="Roberts A."/>
            <person name="Saif S."/>
            <person name="Shea T."/>
            <person name="Sisk P."/>
            <person name="Sykes S."/>
            <person name="Wortman J."/>
            <person name="Nusbaum C."/>
            <person name="Birren B."/>
        </authorList>
    </citation>
    <scope>NUCLEOTIDE SEQUENCE [LARGE SCALE GENOMIC DNA]</scope>
    <source>
        <strain evidence="2 3">MC67</strain>
    </source>
</reference>
<evidence type="ECO:0000256" key="1">
    <source>
        <dbReference type="SAM" id="MobiDB-lite"/>
    </source>
</evidence>
<dbReference type="HOGENOM" id="CLU_3179782_0_0_9"/>
<gene>
    <name evidence="2" type="ORF">II3_04829</name>
</gene>
<dbReference type="AlphaFoldDB" id="J8BMT8"/>
<evidence type="ECO:0000313" key="2">
    <source>
        <dbReference type="EMBL" id="EJQ95198.1"/>
    </source>
</evidence>
<dbReference type="Pfam" id="PF13053">
    <property type="entry name" value="DUF3914"/>
    <property type="match status" value="1"/>
</dbReference>
<organism evidence="2 3">
    <name type="scientific">Bacillus cereus MC67</name>
    <dbReference type="NCBI Taxonomy" id="1053219"/>
    <lineage>
        <taxon>Bacteria</taxon>
        <taxon>Bacillati</taxon>
        <taxon>Bacillota</taxon>
        <taxon>Bacilli</taxon>
        <taxon>Bacillales</taxon>
        <taxon>Bacillaceae</taxon>
        <taxon>Bacillus</taxon>
        <taxon>Bacillus cereus group</taxon>
    </lineage>
</organism>
<comment type="caution">
    <text evidence="2">The sequence shown here is derived from an EMBL/GenBank/DDBJ whole genome shotgun (WGS) entry which is preliminary data.</text>
</comment>
<sequence length="46" mass="5201">MQIGSNIHTLSQPTKITPSNLEHNTISSTKLEDKKSNLIFVHLKKK</sequence>
<evidence type="ECO:0000313" key="3">
    <source>
        <dbReference type="Proteomes" id="UP000006997"/>
    </source>
</evidence>
<dbReference type="InterPro" id="IPR025025">
    <property type="entry name" value="DUF3914"/>
</dbReference>
<protein>
    <submittedName>
        <fullName evidence="2">Uncharacterized protein</fullName>
    </submittedName>
</protein>
<name>J8BMT8_BACCE</name>
<dbReference type="Proteomes" id="UP000006997">
    <property type="component" value="Unassembled WGS sequence"/>
</dbReference>
<proteinExistence type="predicted"/>